<protein>
    <recommendedName>
        <fullName evidence="4">Lipoprotein</fullName>
    </recommendedName>
</protein>
<evidence type="ECO:0000313" key="2">
    <source>
        <dbReference type="EMBL" id="SDB91376.1"/>
    </source>
</evidence>
<evidence type="ECO:0008006" key="4">
    <source>
        <dbReference type="Google" id="ProtNLM"/>
    </source>
</evidence>
<dbReference type="EMBL" id="FMYK01000002">
    <property type="protein sequence ID" value="SDB91376.1"/>
    <property type="molecule type" value="Genomic_DNA"/>
</dbReference>
<evidence type="ECO:0000256" key="1">
    <source>
        <dbReference type="SAM" id="SignalP"/>
    </source>
</evidence>
<dbReference type="Proteomes" id="UP000242317">
    <property type="component" value="Unassembled WGS sequence"/>
</dbReference>
<organism evidence="2 3">
    <name type="scientific">Acinetobacter marinus</name>
    <dbReference type="NCBI Taxonomy" id="281375"/>
    <lineage>
        <taxon>Bacteria</taxon>
        <taxon>Pseudomonadati</taxon>
        <taxon>Pseudomonadota</taxon>
        <taxon>Gammaproteobacteria</taxon>
        <taxon>Moraxellales</taxon>
        <taxon>Moraxellaceae</taxon>
        <taxon>Acinetobacter</taxon>
    </lineage>
</organism>
<keyword evidence="3" id="KW-1185">Reference proteome</keyword>
<reference evidence="3" key="1">
    <citation type="submission" date="2016-09" db="EMBL/GenBank/DDBJ databases">
        <authorList>
            <person name="Varghese N."/>
            <person name="Submissions S."/>
        </authorList>
    </citation>
    <scope>NUCLEOTIDE SEQUENCE [LARGE SCALE GENOMIC DNA]</scope>
    <source>
        <strain evidence="3">ANC 3699</strain>
    </source>
</reference>
<dbReference type="CDD" id="cd20897">
    <property type="entry name" value="Smlt3025-like"/>
    <property type="match status" value="1"/>
</dbReference>
<evidence type="ECO:0000313" key="3">
    <source>
        <dbReference type="Proteomes" id="UP000242317"/>
    </source>
</evidence>
<gene>
    <name evidence="2" type="ORF">SAMN05421749_10240</name>
</gene>
<name>A0A1G6HD71_9GAMM</name>
<dbReference type="OrthoDB" id="6677179at2"/>
<dbReference type="RefSeq" id="WP_092616213.1">
    <property type="nucleotide sequence ID" value="NZ_FMYK01000002.1"/>
</dbReference>
<keyword evidence="1" id="KW-0732">Signal</keyword>
<feature type="chain" id="PRO_5017223261" description="Lipoprotein" evidence="1">
    <location>
        <begin position="20"/>
        <end position="270"/>
    </location>
</feature>
<dbReference type="AlphaFoldDB" id="A0A1G6HD71"/>
<feature type="signal peptide" evidence="1">
    <location>
        <begin position="1"/>
        <end position="19"/>
    </location>
</feature>
<accession>A0A1G6HD71</accession>
<dbReference type="InterPro" id="IPR049732">
    <property type="entry name" value="Smlt3025-like"/>
</dbReference>
<sequence length="270" mass="31047">MNKTSLKLVLLATSLLLLAACQPHSESEQQAPAFERPKDQYGLPYWAGNLGGKPVKLPSTIFIVWEYNDSPDTWGGTKEERLEYEKHPRTYDSIIKSMAFEMRYSDGMLLEGYYKAPQTSKIQYQAEHDRPDSKWLSVGIESGKRYGGGSMDITWDNIMSAPKNSSTAYHPTGKEIYGLQEYKLDNPSRHGMNRDLYVYKDENGNVITIMYCHSNKFGGGCEQRFLFLPELKARARAIVIYKRVNLKDWQLIQTRVREALQPYILDKKPQ</sequence>
<proteinExistence type="predicted"/>
<dbReference type="PROSITE" id="PS51257">
    <property type="entry name" value="PROKAR_LIPOPROTEIN"/>
    <property type="match status" value="1"/>
</dbReference>